<gene>
    <name evidence="1" type="ORF">BECKFW1821C_GA0114237_10136</name>
</gene>
<evidence type="ECO:0000313" key="1">
    <source>
        <dbReference type="EMBL" id="VFJ67840.1"/>
    </source>
</evidence>
<accession>A0A450TK06</accession>
<reference evidence="1" key="1">
    <citation type="submission" date="2019-02" db="EMBL/GenBank/DDBJ databases">
        <authorList>
            <person name="Gruber-Vodicka R. H."/>
            <person name="Seah K. B. B."/>
        </authorList>
    </citation>
    <scope>NUCLEOTIDE SEQUENCE</scope>
    <source>
        <strain evidence="1">BECK_BZ131</strain>
    </source>
</reference>
<name>A0A450TK06_9GAMM</name>
<protein>
    <submittedName>
        <fullName evidence="1">Uncharacterized protein</fullName>
    </submittedName>
</protein>
<sequence length="71" mass="7962">MIPGSLKAVDNKSGILLNIIYSSVVYNSGFTSIVDNFNLDNTDSEKAKFTEFFVYNSFIWAGQSKGRIKIF</sequence>
<proteinExistence type="predicted"/>
<organism evidence="1">
    <name type="scientific">Candidatus Kentrum sp. FW</name>
    <dbReference type="NCBI Taxonomy" id="2126338"/>
    <lineage>
        <taxon>Bacteria</taxon>
        <taxon>Pseudomonadati</taxon>
        <taxon>Pseudomonadota</taxon>
        <taxon>Gammaproteobacteria</taxon>
        <taxon>Candidatus Kentrum</taxon>
    </lineage>
</organism>
<dbReference type="EMBL" id="CAADFE010000013">
    <property type="protein sequence ID" value="VFJ67840.1"/>
    <property type="molecule type" value="Genomic_DNA"/>
</dbReference>
<dbReference type="AlphaFoldDB" id="A0A450TK06"/>